<feature type="transmembrane region" description="Helical" evidence="5">
    <location>
        <begin position="154"/>
        <end position="173"/>
    </location>
</feature>
<accession>A0A9D1KU26</accession>
<proteinExistence type="predicted"/>
<dbReference type="Pfam" id="PF00146">
    <property type="entry name" value="NADHdh"/>
    <property type="match status" value="1"/>
</dbReference>
<dbReference type="AlphaFoldDB" id="A0A9D1KU26"/>
<keyword evidence="3 5" id="KW-1133">Transmembrane helix</keyword>
<keyword evidence="2 5" id="KW-0812">Transmembrane</keyword>
<evidence type="ECO:0000256" key="5">
    <source>
        <dbReference type="SAM" id="Phobius"/>
    </source>
</evidence>
<evidence type="ECO:0000256" key="2">
    <source>
        <dbReference type="ARBA" id="ARBA00022692"/>
    </source>
</evidence>
<feature type="transmembrane region" description="Helical" evidence="5">
    <location>
        <begin position="125"/>
        <end position="147"/>
    </location>
</feature>
<keyword evidence="4 5" id="KW-0472">Membrane</keyword>
<evidence type="ECO:0000256" key="4">
    <source>
        <dbReference type="ARBA" id="ARBA00023136"/>
    </source>
</evidence>
<evidence type="ECO:0000256" key="1">
    <source>
        <dbReference type="ARBA" id="ARBA00004141"/>
    </source>
</evidence>
<sequence length="287" mass="31801">MMNVILVLAYLIFAPILGCLLDGIDRIISARMQCRKGPKLLQPFYDLGKLFSKENIAVNNAQLVLALSYLVVIMIVGAMLFAGADILMMLFVLSTADIFLIIAAACSSSPYANIGANRETLLTMAYEPITLLVAMGFYLTTGSFYISDIIQSDFSAVVCMPGLLIGFMFIATIKFRKSPFDLATSHHAHQEIVKGITTEMSGTTLAIVDIAEYYENILLLAIFGLFFVNGEWYSWIIAIVLCLVFYFLEILFDNVAARVKWNLLLQSCWIVTLIAGGINILILMLIK</sequence>
<dbReference type="PANTHER" id="PTHR43359">
    <property type="entry name" value="FORMATE HYDROGENLYASE SUBUNIT 4"/>
    <property type="match status" value="1"/>
</dbReference>
<reference evidence="6" key="1">
    <citation type="submission" date="2020-10" db="EMBL/GenBank/DDBJ databases">
        <authorList>
            <person name="Gilroy R."/>
        </authorList>
    </citation>
    <scope>NUCLEOTIDE SEQUENCE</scope>
    <source>
        <strain evidence="6">CHK176-22527</strain>
    </source>
</reference>
<comment type="caution">
    <text evidence="6">The sequence shown here is derived from an EMBL/GenBank/DDBJ whole genome shotgun (WGS) entry which is preliminary data.</text>
</comment>
<protein>
    <submittedName>
        <fullName evidence="6">NADH-quinone oxidoreductase subunit H</fullName>
    </submittedName>
</protein>
<reference evidence="6" key="2">
    <citation type="journal article" date="2021" name="PeerJ">
        <title>Extensive microbial diversity within the chicken gut microbiome revealed by metagenomics and culture.</title>
        <authorList>
            <person name="Gilroy R."/>
            <person name="Ravi A."/>
            <person name="Getino M."/>
            <person name="Pursley I."/>
            <person name="Horton D.L."/>
            <person name="Alikhan N.F."/>
            <person name="Baker D."/>
            <person name="Gharbi K."/>
            <person name="Hall N."/>
            <person name="Watson M."/>
            <person name="Adriaenssens E.M."/>
            <person name="Foster-Nyarko E."/>
            <person name="Jarju S."/>
            <person name="Secka A."/>
            <person name="Antonio M."/>
            <person name="Oren A."/>
            <person name="Chaudhuri R.R."/>
            <person name="La Ragione R."/>
            <person name="Hildebrand F."/>
            <person name="Pallen M.J."/>
        </authorList>
    </citation>
    <scope>NUCLEOTIDE SEQUENCE</scope>
    <source>
        <strain evidence="6">CHK176-22527</strain>
    </source>
</reference>
<organism evidence="6 7">
    <name type="scientific">Candidatus Allocopromorpha excrementavium</name>
    <dbReference type="NCBI Taxonomy" id="2840741"/>
    <lineage>
        <taxon>Bacteria</taxon>
        <taxon>Bacillati</taxon>
        <taxon>Bacillota</taxon>
        <taxon>Clostridia</taxon>
        <taxon>Eubacteriales</taxon>
        <taxon>Eubacteriaceae</taxon>
        <taxon>Eubacteriaceae incertae sedis</taxon>
        <taxon>Candidatus Allocopromorpha</taxon>
    </lineage>
</organism>
<gene>
    <name evidence="6" type="ORF">IAD12_04140</name>
</gene>
<dbReference type="InterPro" id="IPR052561">
    <property type="entry name" value="ComplexI_Subunit1"/>
</dbReference>
<dbReference type="InterPro" id="IPR001694">
    <property type="entry name" value="NADH_UbQ_OxRdtase_su1/FPO"/>
</dbReference>
<dbReference type="EMBL" id="DVLX01000046">
    <property type="protein sequence ID" value="HIT99426.1"/>
    <property type="molecule type" value="Genomic_DNA"/>
</dbReference>
<evidence type="ECO:0000256" key="3">
    <source>
        <dbReference type="ARBA" id="ARBA00022989"/>
    </source>
</evidence>
<name>A0A9D1KU26_9FIRM</name>
<evidence type="ECO:0000313" key="6">
    <source>
        <dbReference type="EMBL" id="HIT99426.1"/>
    </source>
</evidence>
<feature type="transmembrane region" description="Helical" evidence="5">
    <location>
        <begin position="61"/>
        <end position="81"/>
    </location>
</feature>
<dbReference type="GO" id="GO:0005886">
    <property type="term" value="C:plasma membrane"/>
    <property type="evidence" value="ECO:0007669"/>
    <property type="project" value="TreeGrafter"/>
</dbReference>
<feature type="transmembrane region" description="Helical" evidence="5">
    <location>
        <begin position="264"/>
        <end position="286"/>
    </location>
</feature>
<dbReference type="PANTHER" id="PTHR43359:SF1">
    <property type="entry name" value="FORMATE HYDROGENLYASE SUBUNIT 4-RELATED"/>
    <property type="match status" value="1"/>
</dbReference>
<dbReference type="Proteomes" id="UP000824159">
    <property type="component" value="Unassembled WGS sequence"/>
</dbReference>
<feature type="transmembrane region" description="Helical" evidence="5">
    <location>
        <begin position="86"/>
        <end position="105"/>
    </location>
</feature>
<comment type="subcellular location">
    <subcellularLocation>
        <location evidence="1">Membrane</location>
        <topology evidence="1">Multi-pass membrane protein</topology>
    </subcellularLocation>
</comment>
<evidence type="ECO:0000313" key="7">
    <source>
        <dbReference type="Proteomes" id="UP000824159"/>
    </source>
</evidence>
<feature type="transmembrane region" description="Helical" evidence="5">
    <location>
        <begin position="232"/>
        <end position="252"/>
    </location>
</feature>